<dbReference type="GO" id="GO:0000166">
    <property type="term" value="F:nucleotide binding"/>
    <property type="evidence" value="ECO:0007669"/>
    <property type="project" value="UniProtKB-KW"/>
</dbReference>
<evidence type="ECO:0000256" key="2">
    <source>
        <dbReference type="RuleBase" id="RU362119"/>
    </source>
</evidence>
<dbReference type="SUPFAM" id="SSF55816">
    <property type="entry name" value="5'-nucleotidase (syn. UDP-sugar hydrolase), C-terminal domain"/>
    <property type="match status" value="1"/>
</dbReference>
<dbReference type="InterPro" id="IPR008334">
    <property type="entry name" value="5'-Nucleotdase_C"/>
</dbReference>
<feature type="domain" description="Calcineurin-like phosphoesterase" evidence="4">
    <location>
        <begin position="4"/>
        <end position="206"/>
    </location>
</feature>
<name>A0A9D0Z2T0_9FIRM</name>
<organism evidence="6 7">
    <name type="scientific">Candidatus Faecousia excrementigallinarum</name>
    <dbReference type="NCBI Taxonomy" id="2840806"/>
    <lineage>
        <taxon>Bacteria</taxon>
        <taxon>Bacillati</taxon>
        <taxon>Bacillota</taxon>
        <taxon>Clostridia</taxon>
        <taxon>Eubacteriales</taxon>
        <taxon>Oscillospiraceae</taxon>
        <taxon>Faecousia</taxon>
    </lineage>
</organism>
<dbReference type="SUPFAM" id="SSF56300">
    <property type="entry name" value="Metallo-dependent phosphatases"/>
    <property type="match status" value="1"/>
</dbReference>
<dbReference type="PANTHER" id="PTHR11575:SF24">
    <property type="entry name" value="5'-NUCLEOTIDASE"/>
    <property type="match status" value="1"/>
</dbReference>
<dbReference type="Gene3D" id="3.90.780.10">
    <property type="entry name" value="5'-Nucleotidase, C-terminal domain"/>
    <property type="match status" value="1"/>
</dbReference>
<keyword evidence="1" id="KW-0732">Signal</keyword>
<dbReference type="InterPro" id="IPR036907">
    <property type="entry name" value="5'-Nucleotdase_C_sf"/>
</dbReference>
<keyword evidence="3" id="KW-0812">Transmembrane</keyword>
<dbReference type="Pfam" id="PF00149">
    <property type="entry name" value="Metallophos"/>
    <property type="match status" value="1"/>
</dbReference>
<dbReference type="PROSITE" id="PS00786">
    <property type="entry name" value="5_NUCLEOTIDASE_2"/>
    <property type="match status" value="1"/>
</dbReference>
<keyword evidence="3" id="KW-0472">Membrane</keyword>
<gene>
    <name evidence="6" type="ORF">IAB74_05115</name>
</gene>
<dbReference type="Pfam" id="PF02872">
    <property type="entry name" value="5_nucleotid_C"/>
    <property type="match status" value="1"/>
</dbReference>
<dbReference type="InterPro" id="IPR004843">
    <property type="entry name" value="Calcineurin-like_PHP"/>
</dbReference>
<sequence>MGYDTVAALKAAMEQQYKHVLLVDAGDHAQGTAYGSLDKGKTIIDLMNAAGYDAATLGNHEFDYGMEGCQNLQSWASFPYLSCNFYHEADGKRGENVLDSYKIFEMGEEKVAIIGVTTPESFTKSTPAYFQDENGNYIYGIAGGTDGAELYADVQKAIDAAKAAGATKVIALGHLGLDASSSPWTSAEVIAHVTGLDAFIDGHSHSTVESRMVKDKSGKEVVLTQTGEYLSAIGGMVISAENGAISTQLITEYDGSDAAVKAIQDNWIAQVDEKLGVKIGSTALTFDNYDKDGNRLVRSQETNTGDFAADALYYLFDDMGLDVDVAIMNGGGIRNQAITGDISYKTCKEIHTFGNVACLQTVTGQQLLDALEWGARDVGNAECGGFLQVSGITYKINTTVEDTTQKDEKGVWIGGPTGTYRVHDVKVYNKETGNWDDLDLKAKYNLAGYNYTLRDLGDGFAMFDGAVNVLDYVMEDYMVLANYVSAFENGVVEASNSPLAAKYKNFTVDYSTVNGSGRIQMVEDIVIPPTGEGDIFFVFVGLTLAAIVGMGITLNARKKIG</sequence>
<feature type="domain" description="5'-Nucleotidase C-terminal" evidence="5">
    <location>
        <begin position="296"/>
        <end position="464"/>
    </location>
</feature>
<feature type="transmembrane region" description="Helical" evidence="3">
    <location>
        <begin position="535"/>
        <end position="556"/>
    </location>
</feature>
<protein>
    <submittedName>
        <fullName evidence="6">Bifunctional metallophosphatase/5'-nucleotidase</fullName>
    </submittedName>
</protein>
<evidence type="ECO:0000256" key="1">
    <source>
        <dbReference type="ARBA" id="ARBA00022729"/>
    </source>
</evidence>
<keyword evidence="2" id="KW-0378">Hydrolase</keyword>
<proteinExistence type="inferred from homology"/>
<dbReference type="InterPro" id="IPR029052">
    <property type="entry name" value="Metallo-depent_PP-like"/>
</dbReference>
<dbReference type="GO" id="GO:0030288">
    <property type="term" value="C:outer membrane-bounded periplasmic space"/>
    <property type="evidence" value="ECO:0007669"/>
    <property type="project" value="TreeGrafter"/>
</dbReference>
<dbReference type="InterPro" id="IPR006146">
    <property type="entry name" value="5'-Nucleotdase_CS"/>
</dbReference>
<dbReference type="GO" id="GO:0046872">
    <property type="term" value="F:metal ion binding"/>
    <property type="evidence" value="ECO:0007669"/>
    <property type="project" value="InterPro"/>
</dbReference>
<dbReference type="EMBL" id="DVFK01000072">
    <property type="protein sequence ID" value="HIQ67869.1"/>
    <property type="molecule type" value="Genomic_DNA"/>
</dbReference>
<dbReference type="PRINTS" id="PR01607">
    <property type="entry name" value="APYRASEFAMLY"/>
</dbReference>
<dbReference type="Gene3D" id="3.60.21.10">
    <property type="match status" value="1"/>
</dbReference>
<accession>A0A9D0Z2T0</accession>
<comment type="caution">
    <text evidence="6">The sequence shown here is derived from an EMBL/GenBank/DDBJ whole genome shotgun (WGS) entry which is preliminary data.</text>
</comment>
<dbReference type="Proteomes" id="UP000886796">
    <property type="component" value="Unassembled WGS sequence"/>
</dbReference>
<evidence type="ECO:0000313" key="7">
    <source>
        <dbReference type="Proteomes" id="UP000886796"/>
    </source>
</evidence>
<evidence type="ECO:0000259" key="5">
    <source>
        <dbReference type="Pfam" id="PF02872"/>
    </source>
</evidence>
<reference evidence="6" key="2">
    <citation type="journal article" date="2021" name="PeerJ">
        <title>Extensive microbial diversity within the chicken gut microbiome revealed by metagenomics and culture.</title>
        <authorList>
            <person name="Gilroy R."/>
            <person name="Ravi A."/>
            <person name="Getino M."/>
            <person name="Pursley I."/>
            <person name="Horton D.L."/>
            <person name="Alikhan N.F."/>
            <person name="Baker D."/>
            <person name="Gharbi K."/>
            <person name="Hall N."/>
            <person name="Watson M."/>
            <person name="Adriaenssens E.M."/>
            <person name="Foster-Nyarko E."/>
            <person name="Jarju S."/>
            <person name="Secka A."/>
            <person name="Antonio M."/>
            <person name="Oren A."/>
            <person name="Chaudhuri R.R."/>
            <person name="La Ragione R."/>
            <person name="Hildebrand F."/>
            <person name="Pallen M.J."/>
        </authorList>
    </citation>
    <scope>NUCLEOTIDE SEQUENCE</scope>
    <source>
        <strain evidence="6">13361</strain>
    </source>
</reference>
<evidence type="ECO:0000256" key="3">
    <source>
        <dbReference type="SAM" id="Phobius"/>
    </source>
</evidence>
<dbReference type="GO" id="GO:0009166">
    <property type="term" value="P:nucleotide catabolic process"/>
    <property type="evidence" value="ECO:0007669"/>
    <property type="project" value="InterPro"/>
</dbReference>
<evidence type="ECO:0000259" key="4">
    <source>
        <dbReference type="Pfam" id="PF00149"/>
    </source>
</evidence>
<dbReference type="InterPro" id="IPR006179">
    <property type="entry name" value="5_nucleotidase/apyrase"/>
</dbReference>
<dbReference type="PANTHER" id="PTHR11575">
    <property type="entry name" value="5'-NUCLEOTIDASE-RELATED"/>
    <property type="match status" value="1"/>
</dbReference>
<dbReference type="GO" id="GO:0016788">
    <property type="term" value="F:hydrolase activity, acting on ester bonds"/>
    <property type="evidence" value="ECO:0007669"/>
    <property type="project" value="InterPro"/>
</dbReference>
<dbReference type="AlphaFoldDB" id="A0A9D0Z2T0"/>
<keyword evidence="2" id="KW-0547">Nucleotide-binding</keyword>
<reference evidence="6" key="1">
    <citation type="submission" date="2020-10" db="EMBL/GenBank/DDBJ databases">
        <authorList>
            <person name="Gilroy R."/>
        </authorList>
    </citation>
    <scope>NUCLEOTIDE SEQUENCE</scope>
    <source>
        <strain evidence="6">13361</strain>
    </source>
</reference>
<keyword evidence="3" id="KW-1133">Transmembrane helix</keyword>
<comment type="similarity">
    <text evidence="2">Belongs to the 5'-nucleotidase family.</text>
</comment>
<evidence type="ECO:0000313" key="6">
    <source>
        <dbReference type="EMBL" id="HIQ67869.1"/>
    </source>
</evidence>